<comment type="caution">
    <text evidence="11">The sequence shown here is derived from an EMBL/GenBank/DDBJ whole genome shotgun (WGS) entry which is preliminary data.</text>
</comment>
<evidence type="ECO:0000256" key="6">
    <source>
        <dbReference type="ARBA" id="ARBA00023315"/>
    </source>
</evidence>
<keyword evidence="6 8" id="KW-0012">Acyltransferase</keyword>
<protein>
    <submittedName>
        <fullName evidence="11">3-ketoacyl-CoA thiolase</fullName>
    </submittedName>
</protein>
<dbReference type="Gene3D" id="3.40.47.10">
    <property type="match status" value="1"/>
</dbReference>
<dbReference type="InterPro" id="IPR002155">
    <property type="entry name" value="Thiolase"/>
</dbReference>
<evidence type="ECO:0000313" key="12">
    <source>
        <dbReference type="Proteomes" id="UP000011682"/>
    </source>
</evidence>
<dbReference type="InterPro" id="IPR020615">
    <property type="entry name" value="Thiolase_acyl_enz_int_AS"/>
</dbReference>
<dbReference type="Pfam" id="PF02803">
    <property type="entry name" value="Thiolase_C"/>
    <property type="match status" value="1"/>
</dbReference>
<evidence type="ECO:0000256" key="5">
    <source>
        <dbReference type="ARBA" id="ARBA00023098"/>
    </source>
</evidence>
<dbReference type="SUPFAM" id="SSF53901">
    <property type="entry name" value="Thiolase-like"/>
    <property type="match status" value="2"/>
</dbReference>
<organism evidence="11 12">
    <name type="scientific">Cystobacter fuscus (strain ATCC 25194 / DSM 2262 / NBRC 100088 / M29)</name>
    <dbReference type="NCBI Taxonomy" id="1242864"/>
    <lineage>
        <taxon>Bacteria</taxon>
        <taxon>Pseudomonadati</taxon>
        <taxon>Myxococcota</taxon>
        <taxon>Myxococcia</taxon>
        <taxon>Myxococcales</taxon>
        <taxon>Cystobacterineae</taxon>
        <taxon>Archangiaceae</taxon>
        <taxon>Cystobacter</taxon>
    </lineage>
</organism>
<reference evidence="11" key="1">
    <citation type="submission" date="2013-05" db="EMBL/GenBank/DDBJ databases">
        <title>Genome assembly of Cystobacter fuscus DSM 2262.</title>
        <authorList>
            <person name="Sharma G."/>
            <person name="Khatri I."/>
            <person name="Kaur C."/>
            <person name="Mayilraj S."/>
            <person name="Subramanian S."/>
        </authorList>
    </citation>
    <scope>NUCLEOTIDE SEQUENCE [LARGE SCALE GENOMIC DNA]</scope>
    <source>
        <strain evidence="11">DSM 2262</strain>
    </source>
</reference>
<dbReference type="AlphaFoldDB" id="S9PI30"/>
<dbReference type="PIRSF" id="PIRSF000429">
    <property type="entry name" value="Ac-CoA_Ac_transf"/>
    <property type="match status" value="1"/>
</dbReference>
<dbReference type="FunFam" id="3.40.47.10:FF:000011">
    <property type="entry name" value="3-ketoacyl-CoA thiolase"/>
    <property type="match status" value="1"/>
</dbReference>
<sequence>MAREQQNGHRRVAIVRGLRTPFAKAGTDFARLTALDLGRIVVQELVQRSEIDPQEIDQVVFGQVIPTLTAPSIAREVVIAAGLPRKIDAFTVSRACATSIQAMTTAANAIALGEADVVLAGGTESMSDAPIFTSRPLAQALMAASKARDLPGKLKAFQALKPGDLVPVPPAIAEHSTGMTMGESAEKMAKENGISRAEQDQIALASHQNAARAWKDGFFDSHVMHVVVPPRYEKVADKDNIVRADTSLESLSQLKPVFDRKYGTITAGNSSPLTDGAGVLLMMSEEKAKALGLEPLGYLRSHAFAATDPGDQLLQGPAYAVPVALKRAGLTLADIDLVEMHEAFAAQVASNLQALASKEFAKKAGWSAPVGEVDRTRLNLSGGSLSLGHPFGATGARIVTQALHELKRQNKNTVLCTVCAAGGLGAAVVLERA</sequence>
<dbReference type="NCBIfam" id="NF006516">
    <property type="entry name" value="PRK08963.1"/>
    <property type="match status" value="1"/>
</dbReference>
<dbReference type="OrthoDB" id="4565318at2"/>
<feature type="domain" description="Thiolase N-terminal" evidence="9">
    <location>
        <begin position="12"/>
        <end position="286"/>
    </location>
</feature>
<accession>S9PI30</accession>
<name>S9PI30_CYSF2</name>
<evidence type="ECO:0000256" key="3">
    <source>
        <dbReference type="ARBA" id="ARBA00022679"/>
    </source>
</evidence>
<evidence type="ECO:0000256" key="2">
    <source>
        <dbReference type="ARBA" id="ARBA00022490"/>
    </source>
</evidence>
<feature type="active site" description="Acyl-thioester intermediate" evidence="7">
    <location>
        <position position="96"/>
    </location>
</feature>
<proteinExistence type="inferred from homology"/>
<dbReference type="PANTHER" id="PTHR18919">
    <property type="entry name" value="ACETYL-COA C-ACYLTRANSFERASE"/>
    <property type="match status" value="1"/>
</dbReference>
<dbReference type="InterPro" id="IPR020616">
    <property type="entry name" value="Thiolase_N"/>
</dbReference>
<dbReference type="CDD" id="cd00751">
    <property type="entry name" value="thiolase"/>
    <property type="match status" value="1"/>
</dbReference>
<evidence type="ECO:0000256" key="7">
    <source>
        <dbReference type="PIRSR" id="PIRSR000429-1"/>
    </source>
</evidence>
<dbReference type="Pfam" id="PF00108">
    <property type="entry name" value="Thiolase_N"/>
    <property type="match status" value="1"/>
</dbReference>
<dbReference type="Proteomes" id="UP000011682">
    <property type="component" value="Unassembled WGS sequence"/>
</dbReference>
<comment type="similarity">
    <text evidence="1 8">Belongs to the thiolase-like superfamily. Thiolase family.</text>
</comment>
<dbReference type="eggNOG" id="COG0183">
    <property type="taxonomic scope" value="Bacteria"/>
</dbReference>
<feature type="active site" description="Proton acceptor" evidence="7">
    <location>
        <position position="389"/>
    </location>
</feature>
<evidence type="ECO:0000256" key="8">
    <source>
        <dbReference type="RuleBase" id="RU003557"/>
    </source>
</evidence>
<evidence type="ECO:0000256" key="1">
    <source>
        <dbReference type="ARBA" id="ARBA00010982"/>
    </source>
</evidence>
<dbReference type="GO" id="GO:0003988">
    <property type="term" value="F:acetyl-CoA C-acyltransferase activity"/>
    <property type="evidence" value="ECO:0007669"/>
    <property type="project" value="UniProtKB-ARBA"/>
</dbReference>
<keyword evidence="3 8" id="KW-0808">Transferase</keyword>
<evidence type="ECO:0000259" key="9">
    <source>
        <dbReference type="Pfam" id="PF00108"/>
    </source>
</evidence>
<keyword evidence="12" id="KW-1185">Reference proteome</keyword>
<feature type="active site" description="Proton acceptor" evidence="7">
    <location>
        <position position="419"/>
    </location>
</feature>
<keyword evidence="2" id="KW-0963">Cytoplasm</keyword>
<gene>
    <name evidence="11" type="ORF">D187_008909</name>
</gene>
<dbReference type="GO" id="GO:0016042">
    <property type="term" value="P:lipid catabolic process"/>
    <property type="evidence" value="ECO:0007669"/>
    <property type="project" value="UniProtKB-KW"/>
</dbReference>
<dbReference type="NCBIfam" id="TIGR01930">
    <property type="entry name" value="AcCoA-C-Actrans"/>
    <property type="match status" value="1"/>
</dbReference>
<evidence type="ECO:0000313" key="11">
    <source>
        <dbReference type="EMBL" id="EPX62721.1"/>
    </source>
</evidence>
<dbReference type="PROSITE" id="PS00737">
    <property type="entry name" value="THIOLASE_2"/>
    <property type="match status" value="1"/>
</dbReference>
<evidence type="ECO:0000259" key="10">
    <source>
        <dbReference type="Pfam" id="PF02803"/>
    </source>
</evidence>
<dbReference type="GO" id="GO:0005829">
    <property type="term" value="C:cytosol"/>
    <property type="evidence" value="ECO:0007669"/>
    <property type="project" value="TreeGrafter"/>
</dbReference>
<keyword evidence="5" id="KW-0443">Lipid metabolism</keyword>
<dbReference type="InterPro" id="IPR016039">
    <property type="entry name" value="Thiolase-like"/>
</dbReference>
<dbReference type="RefSeq" id="WP_002621630.1">
    <property type="nucleotide sequence ID" value="NZ_ANAH02000007.1"/>
</dbReference>
<keyword evidence="4" id="KW-0442">Lipid degradation</keyword>
<dbReference type="EMBL" id="ANAH02000007">
    <property type="protein sequence ID" value="EPX62721.1"/>
    <property type="molecule type" value="Genomic_DNA"/>
</dbReference>
<feature type="domain" description="Thiolase C-terminal" evidence="10">
    <location>
        <begin position="294"/>
        <end position="432"/>
    </location>
</feature>
<dbReference type="InterPro" id="IPR020617">
    <property type="entry name" value="Thiolase_C"/>
</dbReference>
<dbReference type="PANTHER" id="PTHR18919:SF107">
    <property type="entry name" value="ACETYL-COA ACETYLTRANSFERASE, CYTOSOLIC"/>
    <property type="match status" value="1"/>
</dbReference>
<dbReference type="InterPro" id="IPR020613">
    <property type="entry name" value="Thiolase_CS"/>
</dbReference>
<dbReference type="PROSITE" id="PS00098">
    <property type="entry name" value="THIOLASE_1"/>
    <property type="match status" value="1"/>
</dbReference>
<evidence type="ECO:0000256" key="4">
    <source>
        <dbReference type="ARBA" id="ARBA00022963"/>
    </source>
</evidence>